<dbReference type="FunCoup" id="A0A2J6TIF8">
    <property type="interactions" value="95"/>
</dbReference>
<dbReference type="OrthoDB" id="9876299at2759"/>
<dbReference type="InParanoid" id="A0A2J6TIF8"/>
<evidence type="ECO:0000256" key="2">
    <source>
        <dbReference type="ARBA" id="ARBA00022857"/>
    </source>
</evidence>
<name>A0A2J6TIF8_9HELO</name>
<dbReference type="InterPro" id="IPR036291">
    <property type="entry name" value="NAD(P)-bd_dom_sf"/>
</dbReference>
<evidence type="ECO:0000256" key="1">
    <source>
        <dbReference type="ARBA" id="ARBA00006484"/>
    </source>
</evidence>
<dbReference type="AlphaFoldDB" id="A0A2J6TIF8"/>
<dbReference type="Proteomes" id="UP000235371">
    <property type="component" value="Unassembled WGS sequence"/>
</dbReference>
<reference evidence="3 4" key="1">
    <citation type="submission" date="2016-04" db="EMBL/GenBank/DDBJ databases">
        <title>A degradative enzymes factory behind the ericoid mycorrhizal symbiosis.</title>
        <authorList>
            <consortium name="DOE Joint Genome Institute"/>
            <person name="Martino E."/>
            <person name="Morin E."/>
            <person name="Grelet G."/>
            <person name="Kuo A."/>
            <person name="Kohler A."/>
            <person name="Daghino S."/>
            <person name="Barry K."/>
            <person name="Choi C."/>
            <person name="Cichocki N."/>
            <person name="Clum A."/>
            <person name="Copeland A."/>
            <person name="Hainaut M."/>
            <person name="Haridas S."/>
            <person name="Labutti K."/>
            <person name="Lindquist E."/>
            <person name="Lipzen A."/>
            <person name="Khouja H.-R."/>
            <person name="Murat C."/>
            <person name="Ohm R."/>
            <person name="Olson A."/>
            <person name="Spatafora J."/>
            <person name="Veneault-Fourrey C."/>
            <person name="Henrissat B."/>
            <person name="Grigoriev I."/>
            <person name="Martin F."/>
            <person name="Perotto S."/>
        </authorList>
    </citation>
    <scope>NUCLEOTIDE SEQUENCE [LARGE SCALE GENOMIC DNA]</scope>
    <source>
        <strain evidence="3 4">E</strain>
    </source>
</reference>
<dbReference type="PRINTS" id="PR00081">
    <property type="entry name" value="GDHRDH"/>
</dbReference>
<dbReference type="SUPFAM" id="SSF51735">
    <property type="entry name" value="NAD(P)-binding Rossmann-fold domains"/>
    <property type="match status" value="1"/>
</dbReference>
<dbReference type="RefSeq" id="XP_024739703.1">
    <property type="nucleotide sequence ID" value="XM_024879826.1"/>
</dbReference>
<dbReference type="InterPro" id="IPR020904">
    <property type="entry name" value="Sc_DH/Rdtase_CS"/>
</dbReference>
<dbReference type="GO" id="GO:0016491">
    <property type="term" value="F:oxidoreductase activity"/>
    <property type="evidence" value="ECO:0007669"/>
    <property type="project" value="TreeGrafter"/>
</dbReference>
<organism evidence="3 4">
    <name type="scientific">Hyaloscypha bicolor E</name>
    <dbReference type="NCBI Taxonomy" id="1095630"/>
    <lineage>
        <taxon>Eukaryota</taxon>
        <taxon>Fungi</taxon>
        <taxon>Dikarya</taxon>
        <taxon>Ascomycota</taxon>
        <taxon>Pezizomycotina</taxon>
        <taxon>Leotiomycetes</taxon>
        <taxon>Helotiales</taxon>
        <taxon>Hyaloscyphaceae</taxon>
        <taxon>Hyaloscypha</taxon>
        <taxon>Hyaloscypha bicolor</taxon>
    </lineage>
</organism>
<evidence type="ECO:0000313" key="4">
    <source>
        <dbReference type="Proteomes" id="UP000235371"/>
    </source>
</evidence>
<dbReference type="PANTHER" id="PTHR43544">
    <property type="entry name" value="SHORT-CHAIN DEHYDROGENASE/REDUCTASE"/>
    <property type="match status" value="1"/>
</dbReference>
<dbReference type="Pfam" id="PF00106">
    <property type="entry name" value="adh_short"/>
    <property type="match status" value="1"/>
</dbReference>
<sequence>MSSTITYLITGANRGIGLGLTRTLLQRPNTTVVATIRSSTTSTADLLALPFAEGSRLVIVPFTLSLSIHSDIAKTLLATLAAYSITQIDVLVLNAGLGSSFLPTLQTPLPSVLTHFESNTLFPIHAFQTLYPLLSIPSSKAILISSSLGSISYMEGAAPTLAYGVSKAGANYFVRKVHFEHAGVIAVAVHPGWVKTANGQSFADSIGVAEPPMTLEQSVTGVLAQIDGATKATTSGYFVSFDGSVIQW</sequence>
<dbReference type="Gene3D" id="3.40.50.720">
    <property type="entry name" value="NAD(P)-binding Rossmann-like Domain"/>
    <property type="match status" value="1"/>
</dbReference>
<dbReference type="InterPro" id="IPR051468">
    <property type="entry name" value="Fungal_SecMetab_SDRs"/>
</dbReference>
<keyword evidence="4" id="KW-1185">Reference proteome</keyword>
<dbReference type="PANTHER" id="PTHR43544:SF26">
    <property type="entry name" value="SHORT CHAIN DEHYDROGENASE_REDUCTASE FAMILY OXIDOREDUCTASE (JCVI)"/>
    <property type="match status" value="1"/>
</dbReference>
<evidence type="ECO:0000313" key="3">
    <source>
        <dbReference type="EMBL" id="PMD62799.1"/>
    </source>
</evidence>
<dbReference type="EMBL" id="KZ613783">
    <property type="protein sequence ID" value="PMD62799.1"/>
    <property type="molecule type" value="Genomic_DNA"/>
</dbReference>
<dbReference type="InterPro" id="IPR002347">
    <property type="entry name" value="SDR_fam"/>
</dbReference>
<comment type="similarity">
    <text evidence="1">Belongs to the short-chain dehydrogenases/reductases (SDR) family.</text>
</comment>
<gene>
    <name evidence="3" type="ORF">K444DRAFT_610813</name>
</gene>
<dbReference type="PROSITE" id="PS00061">
    <property type="entry name" value="ADH_SHORT"/>
    <property type="match status" value="1"/>
</dbReference>
<dbReference type="GO" id="GO:0005737">
    <property type="term" value="C:cytoplasm"/>
    <property type="evidence" value="ECO:0007669"/>
    <property type="project" value="TreeGrafter"/>
</dbReference>
<keyword evidence="2" id="KW-0521">NADP</keyword>
<dbReference type="GeneID" id="36587903"/>
<proteinExistence type="inferred from homology"/>
<protein>
    <submittedName>
        <fullName evidence="3">NAD(P)-binding protein</fullName>
    </submittedName>
</protein>
<accession>A0A2J6TIF8</accession>